<feature type="transmembrane region" description="Helical" evidence="1">
    <location>
        <begin position="20"/>
        <end position="40"/>
    </location>
</feature>
<evidence type="ECO:0000313" key="4">
    <source>
        <dbReference type="Proteomes" id="UP000275267"/>
    </source>
</evidence>
<keyword evidence="1" id="KW-0472">Membrane</keyword>
<feature type="domain" description="DUF4220" evidence="2">
    <location>
        <begin position="58"/>
        <end position="442"/>
    </location>
</feature>
<accession>A0A3L6S407</accession>
<sequence length="705" mass="79591">MGIRNSTTTFAQSWSSTQGRLVRVEVLVLFSALIWILVQFLGSRRRRHSHGFFRFFVWAVYTLFTVLGPYTIGLLQDGPFRDQTFVLWATILLLIQVSADSLSVYSIHDIEQRKKMLVQHVLQIILVLWLIGNSKGHNTSYTATIWIFWIQSVILTYRKSGILSNVSKKGGLLKQSKVVADYMMIEHEQIPEDVTPNPETMEGYEYIFHGEEEVASLLPTAPEYRVGFRQVTGTKCTTIDSVWRWIESQSILTKEDVETAKDVALSFSLFKLLKRRLCGYRIGEAGLTKTLDFVLHGLISEEGNYVRAFRVIEIELAFLYDFLYTRFDTVSVGYYGWRIYYLVVTVTVWNSISGAFSRHYHRSNLEQRVHGNDVTHWVTIVLLTIVLALSLLPDTTDRRWDIVYELHSYKQPTWGTGISNISSVNRKAKNFWQRAFGQYSLLPDFDYHSWNVLPLLSLGLVDATREGQKAGKKIMLTDEVIERVLSGFKKSNGQLQDGQSALARNQLLSQFSWACTLPTHIHKILVWHIGTAIAMDGHPVPPTGDHRVAKTLSDYCAYLVAFVPDMLPGHGYDTQRIFDAVVMEARKSLTGCDTVSSRCEKLMAMVLPSGSSCRILQLGGRLGGELRGVVPEARRWKVLADFWAEFILFLAPSSNADIHAEKLAAGGEFMTHLWALLTHAGILERPSTTDGVGGNNGAPAHDSPV</sequence>
<dbReference type="OrthoDB" id="663145at2759"/>
<dbReference type="InterPro" id="IPR025315">
    <property type="entry name" value="DUF4220"/>
</dbReference>
<keyword evidence="1" id="KW-0812">Transmembrane</keyword>
<dbReference type="Pfam" id="PF13968">
    <property type="entry name" value="DUF4220"/>
    <property type="match status" value="1"/>
</dbReference>
<feature type="transmembrane region" description="Helical" evidence="1">
    <location>
        <begin position="52"/>
        <end position="73"/>
    </location>
</feature>
<dbReference type="EMBL" id="PQIB02000006">
    <property type="protein sequence ID" value="RLN13082.1"/>
    <property type="molecule type" value="Genomic_DNA"/>
</dbReference>
<dbReference type="PANTHER" id="PTHR31325">
    <property type="entry name" value="OS01G0798800 PROTEIN-RELATED"/>
    <property type="match status" value="1"/>
</dbReference>
<protein>
    <recommendedName>
        <fullName evidence="2">DUF4220 domain-containing protein</fullName>
    </recommendedName>
</protein>
<proteinExistence type="predicted"/>
<keyword evidence="1" id="KW-1133">Transmembrane helix</keyword>
<evidence type="ECO:0000256" key="1">
    <source>
        <dbReference type="SAM" id="Phobius"/>
    </source>
</evidence>
<reference evidence="4" key="1">
    <citation type="journal article" date="2019" name="Nat. Commun.">
        <title>The genome of broomcorn millet.</title>
        <authorList>
            <person name="Zou C."/>
            <person name="Miki D."/>
            <person name="Li D."/>
            <person name="Tang Q."/>
            <person name="Xiao L."/>
            <person name="Rajput S."/>
            <person name="Deng P."/>
            <person name="Jia W."/>
            <person name="Huang R."/>
            <person name="Zhang M."/>
            <person name="Sun Y."/>
            <person name="Hu J."/>
            <person name="Fu X."/>
            <person name="Schnable P.S."/>
            <person name="Li F."/>
            <person name="Zhang H."/>
            <person name="Feng B."/>
            <person name="Zhu X."/>
            <person name="Liu R."/>
            <person name="Schnable J.C."/>
            <person name="Zhu J.-K."/>
            <person name="Zhang H."/>
        </authorList>
    </citation>
    <scope>NUCLEOTIDE SEQUENCE [LARGE SCALE GENOMIC DNA]</scope>
</reference>
<gene>
    <name evidence="3" type="ORF">C2845_PM09G01480</name>
</gene>
<feature type="transmembrane region" description="Helical" evidence="1">
    <location>
        <begin position="376"/>
        <end position="392"/>
    </location>
</feature>
<name>A0A3L6S407_PANMI</name>
<comment type="caution">
    <text evidence="3">The sequence shown here is derived from an EMBL/GenBank/DDBJ whole genome shotgun (WGS) entry which is preliminary data.</text>
</comment>
<dbReference type="Proteomes" id="UP000275267">
    <property type="component" value="Unassembled WGS sequence"/>
</dbReference>
<evidence type="ECO:0000313" key="3">
    <source>
        <dbReference type="EMBL" id="RLN13082.1"/>
    </source>
</evidence>
<dbReference type="STRING" id="4540.A0A3L6S407"/>
<evidence type="ECO:0000259" key="2">
    <source>
        <dbReference type="Pfam" id="PF13968"/>
    </source>
</evidence>
<dbReference type="Pfam" id="PF04578">
    <property type="entry name" value="DUF594"/>
    <property type="match status" value="1"/>
</dbReference>
<dbReference type="InterPro" id="IPR007658">
    <property type="entry name" value="DUF594"/>
</dbReference>
<keyword evidence="4" id="KW-1185">Reference proteome</keyword>
<dbReference type="AlphaFoldDB" id="A0A3L6S407"/>
<organism evidence="3 4">
    <name type="scientific">Panicum miliaceum</name>
    <name type="common">Proso millet</name>
    <name type="synonym">Broomcorn millet</name>
    <dbReference type="NCBI Taxonomy" id="4540"/>
    <lineage>
        <taxon>Eukaryota</taxon>
        <taxon>Viridiplantae</taxon>
        <taxon>Streptophyta</taxon>
        <taxon>Embryophyta</taxon>
        <taxon>Tracheophyta</taxon>
        <taxon>Spermatophyta</taxon>
        <taxon>Magnoliopsida</taxon>
        <taxon>Liliopsida</taxon>
        <taxon>Poales</taxon>
        <taxon>Poaceae</taxon>
        <taxon>PACMAD clade</taxon>
        <taxon>Panicoideae</taxon>
        <taxon>Panicodae</taxon>
        <taxon>Paniceae</taxon>
        <taxon>Panicinae</taxon>
        <taxon>Panicum</taxon>
        <taxon>Panicum sect. Panicum</taxon>
    </lineage>
</organism>
<feature type="transmembrane region" description="Helical" evidence="1">
    <location>
        <begin position="85"/>
        <end position="105"/>
    </location>
</feature>
<feature type="transmembrane region" description="Helical" evidence="1">
    <location>
        <begin position="339"/>
        <end position="356"/>
    </location>
</feature>